<protein>
    <recommendedName>
        <fullName evidence="4">Phospholipase D-like domain-containing protein</fullName>
    </recommendedName>
</protein>
<gene>
    <name evidence="2" type="ORF">KAK11_21310</name>
</gene>
<keyword evidence="3" id="KW-1185">Reference proteome</keyword>
<feature type="region of interest" description="Disordered" evidence="1">
    <location>
        <begin position="519"/>
        <end position="555"/>
    </location>
</feature>
<reference evidence="2 3" key="1">
    <citation type="submission" date="2021-04" db="EMBL/GenBank/DDBJ databases">
        <title>The genome sequence of type strain Ideonella paludis KCTC 32238.</title>
        <authorList>
            <person name="Liu Y."/>
        </authorList>
    </citation>
    <scope>NUCLEOTIDE SEQUENCE [LARGE SCALE GENOMIC DNA]</scope>
    <source>
        <strain evidence="2 3">KCTC 32238</strain>
    </source>
</reference>
<evidence type="ECO:0000313" key="2">
    <source>
        <dbReference type="EMBL" id="MBQ0937874.1"/>
    </source>
</evidence>
<name>A0ABS5E3H4_9BURK</name>
<dbReference type="EMBL" id="JAGQDG010000011">
    <property type="protein sequence ID" value="MBQ0937874.1"/>
    <property type="molecule type" value="Genomic_DNA"/>
</dbReference>
<feature type="compositionally biased region" description="Low complexity" evidence="1">
    <location>
        <begin position="545"/>
        <end position="555"/>
    </location>
</feature>
<organism evidence="2 3">
    <name type="scientific">Ideonella paludis</name>
    <dbReference type="NCBI Taxonomy" id="1233411"/>
    <lineage>
        <taxon>Bacteria</taxon>
        <taxon>Pseudomonadati</taxon>
        <taxon>Pseudomonadota</taxon>
        <taxon>Betaproteobacteria</taxon>
        <taxon>Burkholderiales</taxon>
        <taxon>Sphaerotilaceae</taxon>
        <taxon>Ideonella</taxon>
    </lineage>
</organism>
<comment type="caution">
    <text evidence="2">The sequence shown here is derived from an EMBL/GenBank/DDBJ whole genome shotgun (WGS) entry which is preliminary data.</text>
</comment>
<evidence type="ECO:0008006" key="4">
    <source>
        <dbReference type="Google" id="ProtNLM"/>
    </source>
</evidence>
<dbReference type="RefSeq" id="WP_210811604.1">
    <property type="nucleotide sequence ID" value="NZ_JAGQDG010000011.1"/>
</dbReference>
<sequence length="657" mass="70697">MSTPSLLRLFEPPEDYEGLFGWACGFSADAGFLDAAAERFTRKPASVRARQGQLVLGLMLDPFHEHISVLDVPGVADLPLRTPLDKAFRLMHAKVALLGFRGQSTGWRLRVIVSTGNWTKQTLEDSLDLAWCFDVDESELGLGEETLALRCADVAKVSDILAWLGEHYDRSLVELAGRNSDTSLAVRQLAAWAVLCARQAGTAKPRIFDNRHQSLLKGLVGYLRKHAGSTRRNLLALGSGFFEGGAGGGVPPVLQGIVRKVTDLGLLTRSASVDIYVNEQACQSVATSMVAIEEAGWCVRTPARHQMFGAGSPRSLHAKFIFSANSRTEACTSAWLYLGSGNLTEAGFLNSAGRNGNFEVGVFLEFPRLPWSALPGMLAVESLVPLQRNGEGQLYSEAPPATGEPMPPRPPAFVAGPLAFLQWCPCADGTGMLVPPNGSAPTPTDTIVLDAGGEPCVREGEGWLWRGTMPRQAALRWDGGHRRASVPVVDELGRVAAGEAPPLDLADMAAHLMAFPARVDDEGDGDEGEPFQGAADTGAPPPRQPDAQRQAASSPVRTMMRQLEEIAQRQTMVSESDWPFWCVRLEEVLFRAAGSKGLTEFLRLGLDPLEVLRIDASRPDYACGQGGLESAELYEAALARVAAAWGLGGLESFRGMS</sequence>
<accession>A0ABS5E3H4</accession>
<evidence type="ECO:0000313" key="3">
    <source>
        <dbReference type="Proteomes" id="UP000672097"/>
    </source>
</evidence>
<dbReference type="Proteomes" id="UP000672097">
    <property type="component" value="Unassembled WGS sequence"/>
</dbReference>
<dbReference type="CDD" id="cd00138">
    <property type="entry name" value="PLDc_SF"/>
    <property type="match status" value="1"/>
</dbReference>
<proteinExistence type="predicted"/>
<evidence type="ECO:0000256" key="1">
    <source>
        <dbReference type="SAM" id="MobiDB-lite"/>
    </source>
</evidence>